<sequence length="298" mass="34545">MEPSKLLRVRLDCLVEQHVTYLTLQGKRPATIDGYSRALRRITHHLDKSPDTLTTDDLKRYFAQLIKTHSWSTVRIDRNGLQFFFKHVLQRDWEWLNIVKPPQVKTLPDILTPAEVSHLINSTKQLRYQVFFLTLYSLRLRLGEGLDLAVGDIDSHRMLVHIRNGKGGKDRFIPIPRRTLYALRYYWQTHKNSRYLFPSQFNVNHTVMDHGGIQKAMKAVIKSCGINKSISPHNLRHSYATHLLEQGLDLRSVQHLLGHNSLNTAAKYTHLTDISRKNTATTINQLANDLTLSWDLKL</sequence>
<dbReference type="RefSeq" id="WP_087819626.1">
    <property type="nucleotide sequence ID" value="NZ_FYAH01000001.1"/>
</dbReference>
<organism evidence="8 9">
    <name type="scientific">Photobacterium aquimaris</name>
    <dbReference type="NCBI Taxonomy" id="512643"/>
    <lineage>
        <taxon>Bacteria</taxon>
        <taxon>Pseudomonadati</taxon>
        <taxon>Pseudomonadota</taxon>
        <taxon>Gammaproteobacteria</taxon>
        <taxon>Vibrionales</taxon>
        <taxon>Vibrionaceae</taxon>
        <taxon>Photobacterium</taxon>
    </lineage>
</organism>
<comment type="similarity">
    <text evidence="1">Belongs to the 'phage' integrase family.</text>
</comment>
<dbReference type="GO" id="GO:0003677">
    <property type="term" value="F:DNA binding"/>
    <property type="evidence" value="ECO:0007669"/>
    <property type="project" value="UniProtKB-UniRule"/>
</dbReference>
<evidence type="ECO:0000313" key="8">
    <source>
        <dbReference type="EMBL" id="SMY15360.1"/>
    </source>
</evidence>
<feature type="domain" description="Tyr recombinase" evidence="6">
    <location>
        <begin position="106"/>
        <end position="281"/>
    </location>
</feature>
<dbReference type="InterPro" id="IPR050090">
    <property type="entry name" value="Tyrosine_recombinase_XerCD"/>
</dbReference>
<evidence type="ECO:0000256" key="1">
    <source>
        <dbReference type="ARBA" id="ARBA00008857"/>
    </source>
</evidence>
<keyword evidence="9" id="KW-1185">Reference proteome</keyword>
<dbReference type="EMBL" id="FYAH01000001">
    <property type="protein sequence ID" value="SMY15360.1"/>
    <property type="molecule type" value="Genomic_DNA"/>
</dbReference>
<gene>
    <name evidence="8" type="primary">xerD_1</name>
    <name evidence="8" type="ORF">PAQU9191_00583</name>
</gene>
<dbReference type="Gene3D" id="1.10.150.130">
    <property type="match status" value="1"/>
</dbReference>
<evidence type="ECO:0000256" key="5">
    <source>
        <dbReference type="PROSITE-ProRule" id="PRU01248"/>
    </source>
</evidence>
<evidence type="ECO:0000256" key="4">
    <source>
        <dbReference type="ARBA" id="ARBA00023172"/>
    </source>
</evidence>
<evidence type="ECO:0000313" key="9">
    <source>
        <dbReference type="Proteomes" id="UP000196485"/>
    </source>
</evidence>
<protein>
    <submittedName>
        <fullName evidence="8">Tyrosine recombinase XerD</fullName>
    </submittedName>
</protein>
<evidence type="ECO:0000259" key="6">
    <source>
        <dbReference type="PROSITE" id="PS51898"/>
    </source>
</evidence>
<dbReference type="SUPFAM" id="SSF56349">
    <property type="entry name" value="DNA breaking-rejoining enzymes"/>
    <property type="match status" value="1"/>
</dbReference>
<name>A0A1Y6KT34_9GAMM</name>
<dbReference type="Pfam" id="PF00589">
    <property type="entry name" value="Phage_integrase"/>
    <property type="match status" value="1"/>
</dbReference>
<keyword evidence="4" id="KW-0233">DNA recombination</keyword>
<dbReference type="PROSITE" id="PS51900">
    <property type="entry name" value="CB"/>
    <property type="match status" value="1"/>
</dbReference>
<accession>A0A1Y6KT34</accession>
<proteinExistence type="inferred from homology"/>
<dbReference type="PROSITE" id="PS51898">
    <property type="entry name" value="TYR_RECOMBINASE"/>
    <property type="match status" value="1"/>
</dbReference>
<keyword evidence="3 5" id="KW-0238">DNA-binding</keyword>
<dbReference type="InterPro" id="IPR013762">
    <property type="entry name" value="Integrase-like_cat_sf"/>
</dbReference>
<dbReference type="InterPro" id="IPR004107">
    <property type="entry name" value="Integrase_SAM-like_N"/>
</dbReference>
<keyword evidence="2" id="KW-0229">DNA integration</keyword>
<evidence type="ECO:0000256" key="3">
    <source>
        <dbReference type="ARBA" id="ARBA00023125"/>
    </source>
</evidence>
<evidence type="ECO:0000259" key="7">
    <source>
        <dbReference type="PROSITE" id="PS51900"/>
    </source>
</evidence>
<dbReference type="GO" id="GO:0015074">
    <property type="term" value="P:DNA integration"/>
    <property type="evidence" value="ECO:0007669"/>
    <property type="project" value="UniProtKB-KW"/>
</dbReference>
<evidence type="ECO:0000256" key="2">
    <source>
        <dbReference type="ARBA" id="ARBA00022908"/>
    </source>
</evidence>
<dbReference type="PANTHER" id="PTHR30349:SF64">
    <property type="entry name" value="PROPHAGE INTEGRASE INTD-RELATED"/>
    <property type="match status" value="1"/>
</dbReference>
<dbReference type="InterPro" id="IPR002104">
    <property type="entry name" value="Integrase_catalytic"/>
</dbReference>
<dbReference type="InterPro" id="IPR011010">
    <property type="entry name" value="DNA_brk_join_enz"/>
</dbReference>
<dbReference type="GO" id="GO:0006310">
    <property type="term" value="P:DNA recombination"/>
    <property type="evidence" value="ECO:0007669"/>
    <property type="project" value="UniProtKB-KW"/>
</dbReference>
<reference evidence="9" key="1">
    <citation type="submission" date="2017-06" db="EMBL/GenBank/DDBJ databases">
        <authorList>
            <person name="Rodrigo-Torres L."/>
            <person name="Arahal R. D."/>
            <person name="Lucena T."/>
        </authorList>
    </citation>
    <scope>NUCLEOTIDE SEQUENCE [LARGE SCALE GENOMIC DNA]</scope>
    <source>
        <strain evidence="9">type strain: CECT 9192</strain>
    </source>
</reference>
<dbReference type="PANTHER" id="PTHR30349">
    <property type="entry name" value="PHAGE INTEGRASE-RELATED"/>
    <property type="match status" value="1"/>
</dbReference>
<dbReference type="Proteomes" id="UP000196485">
    <property type="component" value="Unassembled WGS sequence"/>
</dbReference>
<feature type="domain" description="Core-binding (CB)" evidence="7">
    <location>
        <begin position="9"/>
        <end position="89"/>
    </location>
</feature>
<dbReference type="AlphaFoldDB" id="A0A1Y6KT34"/>
<dbReference type="Gene3D" id="1.10.443.10">
    <property type="entry name" value="Intergrase catalytic core"/>
    <property type="match status" value="1"/>
</dbReference>
<dbReference type="Pfam" id="PF13495">
    <property type="entry name" value="Phage_int_SAM_4"/>
    <property type="match status" value="1"/>
</dbReference>
<dbReference type="InterPro" id="IPR010998">
    <property type="entry name" value="Integrase_recombinase_N"/>
</dbReference>
<dbReference type="InterPro" id="IPR044068">
    <property type="entry name" value="CB"/>
</dbReference>